<proteinExistence type="predicted"/>
<keyword evidence="1" id="KW-0812">Transmembrane</keyword>
<dbReference type="EMBL" id="LAVV01006580">
    <property type="protein sequence ID" value="KNZ59281.1"/>
    <property type="molecule type" value="Genomic_DNA"/>
</dbReference>
<dbReference type="AlphaFoldDB" id="A0A0L6VES5"/>
<evidence type="ECO:0000313" key="2">
    <source>
        <dbReference type="EMBL" id="KNZ59281.1"/>
    </source>
</evidence>
<feature type="transmembrane region" description="Helical" evidence="1">
    <location>
        <begin position="16"/>
        <end position="37"/>
    </location>
</feature>
<protein>
    <submittedName>
        <fullName evidence="2">Uncharacterized protein</fullName>
    </submittedName>
</protein>
<accession>A0A0L6VES5</accession>
<gene>
    <name evidence="2" type="ORF">VP01_1769g6</name>
</gene>
<keyword evidence="1" id="KW-0472">Membrane</keyword>
<organism evidence="2 3">
    <name type="scientific">Puccinia sorghi</name>
    <dbReference type="NCBI Taxonomy" id="27349"/>
    <lineage>
        <taxon>Eukaryota</taxon>
        <taxon>Fungi</taxon>
        <taxon>Dikarya</taxon>
        <taxon>Basidiomycota</taxon>
        <taxon>Pucciniomycotina</taxon>
        <taxon>Pucciniomycetes</taxon>
        <taxon>Pucciniales</taxon>
        <taxon>Pucciniaceae</taxon>
        <taxon>Puccinia</taxon>
    </lineage>
</organism>
<dbReference type="VEuPathDB" id="FungiDB:VP01_1769g6"/>
<reference evidence="2 3" key="1">
    <citation type="submission" date="2015-08" db="EMBL/GenBank/DDBJ databases">
        <title>Next Generation Sequencing and Analysis of the Genome of Puccinia sorghi L Schw, the Causal Agent of Maize Common Rust.</title>
        <authorList>
            <person name="Rochi L."/>
            <person name="Burguener G."/>
            <person name="Darino M."/>
            <person name="Turjanski A."/>
            <person name="Kreff E."/>
            <person name="Dieguez M.J."/>
            <person name="Sacco F."/>
        </authorList>
    </citation>
    <scope>NUCLEOTIDE SEQUENCE [LARGE SCALE GENOMIC DNA]</scope>
    <source>
        <strain evidence="2 3">RO10H11247</strain>
    </source>
</reference>
<keyword evidence="3" id="KW-1185">Reference proteome</keyword>
<sequence length="75" mass="8531">MKLLHPLSKVYDFLEFALAAAPARATGALVIISIMGISCQLPKKTQEVLEQFHNKVYEKHPTQSNWGIRHMKEII</sequence>
<name>A0A0L6VES5_9BASI</name>
<evidence type="ECO:0000256" key="1">
    <source>
        <dbReference type="SAM" id="Phobius"/>
    </source>
</evidence>
<comment type="caution">
    <text evidence="2">The sequence shown here is derived from an EMBL/GenBank/DDBJ whole genome shotgun (WGS) entry which is preliminary data.</text>
</comment>
<keyword evidence="1" id="KW-1133">Transmembrane helix</keyword>
<dbReference type="Proteomes" id="UP000037035">
    <property type="component" value="Unassembled WGS sequence"/>
</dbReference>
<evidence type="ECO:0000313" key="3">
    <source>
        <dbReference type="Proteomes" id="UP000037035"/>
    </source>
</evidence>